<dbReference type="InterPro" id="IPR050745">
    <property type="entry name" value="Multifunctional_regulatory"/>
</dbReference>
<dbReference type="InterPro" id="IPR036770">
    <property type="entry name" value="Ankyrin_rpt-contain_sf"/>
</dbReference>
<dbReference type="InterPro" id="IPR000953">
    <property type="entry name" value="Chromo/chromo_shadow_dom"/>
</dbReference>
<dbReference type="OrthoDB" id="341259at2759"/>
<dbReference type="InterPro" id="IPR030300">
    <property type="entry name" value="CPSRP43_chromodomain_3"/>
</dbReference>
<keyword evidence="2 3" id="KW-0040">ANK repeat</keyword>
<dbReference type="GO" id="GO:0042802">
    <property type="term" value="F:identical protein binding"/>
    <property type="evidence" value="ECO:0007669"/>
    <property type="project" value="EnsemblPlants"/>
</dbReference>
<accession>A0A5K1AJ09</accession>
<reference evidence="6" key="1">
    <citation type="submission" date="2019-09" db="EMBL/GenBank/DDBJ databases">
        <authorList>
            <person name="Zhang L."/>
        </authorList>
    </citation>
    <scope>NUCLEOTIDE SEQUENCE</scope>
</reference>
<dbReference type="Pfam" id="PF12796">
    <property type="entry name" value="Ank_2"/>
    <property type="match status" value="1"/>
</dbReference>
<evidence type="ECO:0000256" key="1">
    <source>
        <dbReference type="ARBA" id="ARBA00022737"/>
    </source>
</evidence>
<dbReference type="Pfam" id="PF00385">
    <property type="entry name" value="Chromo"/>
    <property type="match status" value="1"/>
</dbReference>
<feature type="repeat" description="ANK" evidence="3">
    <location>
        <begin position="196"/>
        <end position="228"/>
    </location>
</feature>
<dbReference type="GO" id="GO:0009644">
    <property type="term" value="P:response to high light intensity"/>
    <property type="evidence" value="ECO:0007669"/>
    <property type="project" value="EnsemblPlants"/>
</dbReference>
<dbReference type="InterPro" id="IPR016197">
    <property type="entry name" value="Chromo-like_dom_sf"/>
</dbReference>
<feature type="domain" description="Chromo" evidence="5">
    <location>
        <begin position="323"/>
        <end position="380"/>
    </location>
</feature>
<dbReference type="PROSITE" id="PS50297">
    <property type="entry name" value="ANK_REP_REGION"/>
    <property type="match status" value="2"/>
</dbReference>
<name>A0A5K1AJ09_9MAGN</name>
<dbReference type="CDD" id="cd18628">
    <property type="entry name" value="CD3_cpSRP43_like"/>
    <property type="match status" value="1"/>
</dbReference>
<dbReference type="InterPro" id="IPR023780">
    <property type="entry name" value="Chromo_domain"/>
</dbReference>
<sequence length="390" mass="43149">MDAILTHHSSLSPKPPLSTLSSNLTKCLPFTIHIPPSTSFAGTGTSANIQRLYSAIHKNHQSFIPRTSTTQNTSVQEDEEAYGEVKGIIGSRVVEGPRMEYLIEWKDGHTPSWIPSQNIAKDVIAEYETPWWTAAKKADEAALRSLLSQEGGSLRDVDAVDENGRTALMFVTGLGSEECIRLLVEAGAALDWQDEVGFTALHMAAGYVKPGAVRTLLKCGADPELEDQRGRTPGKLAKELLEQTPRANPVQFARRLSLESVIKELEGAIFEFAEVEQIVGKRTNGRRKEYLVLWKDGGDKEWVEEKFVGEDLVRDYEAGLEYAVAEAVLGKREGSEEGKWEYLVKWEDVEEPTWEEAENIDPELVAEFERQHGEAPAPGEVTGVEGQTDG</sequence>
<protein>
    <recommendedName>
        <fullName evidence="5">Chromo domain-containing protein</fullName>
    </recommendedName>
</protein>
<dbReference type="PROSITE" id="PS50088">
    <property type="entry name" value="ANK_REPEAT"/>
    <property type="match status" value="2"/>
</dbReference>
<evidence type="ECO:0000313" key="6">
    <source>
        <dbReference type="EMBL" id="VVW01634.1"/>
    </source>
</evidence>
<dbReference type="Gramene" id="NC2G0284610.1">
    <property type="protein sequence ID" value="NC2G0284610.1:cds"/>
    <property type="gene ID" value="NC2G0284610"/>
</dbReference>
<dbReference type="GO" id="GO:0009507">
    <property type="term" value="C:chloroplast"/>
    <property type="evidence" value="ECO:0007669"/>
    <property type="project" value="EnsemblPlants"/>
</dbReference>
<proteinExistence type="predicted"/>
<dbReference type="EMBL" id="LR721780">
    <property type="protein sequence ID" value="VVW01634.1"/>
    <property type="molecule type" value="Genomic_DNA"/>
</dbReference>
<dbReference type="PANTHER" id="PTHR24189">
    <property type="entry name" value="MYOTROPHIN"/>
    <property type="match status" value="1"/>
</dbReference>
<dbReference type="GO" id="GO:0030674">
    <property type="term" value="F:protein-macromolecule adaptor activity"/>
    <property type="evidence" value="ECO:0007669"/>
    <property type="project" value="EnsemblPlants"/>
</dbReference>
<feature type="region of interest" description="Disordered" evidence="4">
    <location>
        <begin position="369"/>
        <end position="390"/>
    </location>
</feature>
<dbReference type="GO" id="GO:0032991">
    <property type="term" value="C:protein-containing complex"/>
    <property type="evidence" value="ECO:0007669"/>
    <property type="project" value="EnsemblPlants"/>
</dbReference>
<dbReference type="SMART" id="SM00248">
    <property type="entry name" value="ANK"/>
    <property type="match status" value="3"/>
</dbReference>
<dbReference type="InterPro" id="IPR002110">
    <property type="entry name" value="Ankyrin_rpt"/>
</dbReference>
<evidence type="ECO:0000256" key="4">
    <source>
        <dbReference type="SAM" id="MobiDB-lite"/>
    </source>
</evidence>
<feature type="repeat" description="ANK" evidence="3">
    <location>
        <begin position="163"/>
        <end position="195"/>
    </location>
</feature>
<evidence type="ECO:0000256" key="2">
    <source>
        <dbReference type="ARBA" id="ARBA00023043"/>
    </source>
</evidence>
<dbReference type="GO" id="GO:0097718">
    <property type="term" value="F:disordered domain specific binding"/>
    <property type="evidence" value="ECO:0007669"/>
    <property type="project" value="EnsemblPlants"/>
</dbReference>
<evidence type="ECO:0000256" key="3">
    <source>
        <dbReference type="PROSITE-ProRule" id="PRU00023"/>
    </source>
</evidence>
<dbReference type="PROSITE" id="PS50013">
    <property type="entry name" value="CHROMO_2"/>
    <property type="match status" value="1"/>
</dbReference>
<dbReference type="SUPFAM" id="SSF54160">
    <property type="entry name" value="Chromo domain-like"/>
    <property type="match status" value="3"/>
</dbReference>
<keyword evidence="1" id="KW-0677">Repeat</keyword>
<dbReference type="AlphaFoldDB" id="A0A5K1AJ09"/>
<evidence type="ECO:0000259" key="5">
    <source>
        <dbReference type="PROSITE" id="PS50013"/>
    </source>
</evidence>
<dbReference type="GO" id="GO:0070208">
    <property type="term" value="P:protein heterotrimerization"/>
    <property type="evidence" value="ECO:0007669"/>
    <property type="project" value="EnsemblPlants"/>
</dbReference>
<dbReference type="SUPFAM" id="SSF48403">
    <property type="entry name" value="Ankyrin repeat"/>
    <property type="match status" value="1"/>
</dbReference>
<dbReference type="Gene3D" id="1.25.40.20">
    <property type="entry name" value="Ankyrin repeat-containing domain"/>
    <property type="match status" value="1"/>
</dbReference>
<dbReference type="PANTHER" id="PTHR24189:SF50">
    <property type="entry name" value="ANKYRIN REPEAT AND SOCS BOX PROTEIN 2"/>
    <property type="match status" value="1"/>
</dbReference>
<dbReference type="OMA" id="DGHAPSW"/>
<gene>
    <name evidence="6" type="ORF">NYM_LOCUS13783</name>
</gene>
<dbReference type="Gene3D" id="2.40.50.40">
    <property type="match status" value="3"/>
</dbReference>
<organism evidence="6">
    <name type="scientific">Nymphaea colorata</name>
    <name type="common">pocket water lily</name>
    <dbReference type="NCBI Taxonomy" id="210225"/>
    <lineage>
        <taxon>Eukaryota</taxon>
        <taxon>Viridiplantae</taxon>
        <taxon>Streptophyta</taxon>
        <taxon>Embryophyta</taxon>
        <taxon>Tracheophyta</taxon>
        <taxon>Spermatophyta</taxon>
        <taxon>Magnoliopsida</taxon>
        <taxon>Nymphaeales</taxon>
        <taxon>Nymphaeaceae</taxon>
        <taxon>Nymphaea</taxon>
    </lineage>
</organism>
<dbReference type="SMART" id="SM00298">
    <property type="entry name" value="CHROMO"/>
    <property type="match status" value="3"/>
</dbReference>